<name>A0A854Q5C3_CRYNE</name>
<feature type="region of interest" description="Disordered" evidence="1">
    <location>
        <begin position="581"/>
        <end position="630"/>
    </location>
</feature>
<dbReference type="OrthoDB" id="2591449at2759"/>
<feature type="compositionally biased region" description="Polar residues" evidence="1">
    <location>
        <begin position="683"/>
        <end position="698"/>
    </location>
</feature>
<dbReference type="Proteomes" id="UP000199727">
    <property type="component" value="Unassembled WGS sequence"/>
</dbReference>
<dbReference type="EMBL" id="AMKT01000078">
    <property type="protein sequence ID" value="OXG13881.1"/>
    <property type="molecule type" value="Genomic_DNA"/>
</dbReference>
<sequence>MSMFSQFSFRPLDEVPKPRIHTDSDYNSPTPSTGIDSPAKFDDPYDSDEFLEHHSSRSSLSLSRSWSRPKSRDSIPEEDEENEGQIRASNVVRSHTSSPVLPNFGSSLPPSRRGSQDHFKQGQFQFAPHSMAGNRENTDHLAAPSPPLSIRGSRGGTSPSSRPPKLNALSPLQAFSPLQSMKTPMHVSDTAGTGSLRRSGSTSSVTRSLSRRESMIENAQRWRSGVDAADDGKGLFSRLTLVKAPRRKDDVRRHSRSKSSSSLAPFNSFTSSFDAPATSASGPRRSFAASSFGAVPPSVPSINFPSNNTEPANDTLHRVHSHGDVGSVGIQRKVLSPDEVLDMARSFQSPMLAPEGSFGNSQSQASSLKRRKSAGSIFERSPEPPVAAELEPVEYVQMEDDVLLPFVDRCAEVRDLMSHPSNTKLFALLRAAFPKEPARKNWKRISPEEWNWEEFVKHLTEVDRDELDDYDWVYKDRQAVRSRSVALWEKLGVCLGCDEDLLNAGSEDDSPSSWAGLGLGDESDYDSPMNHVFIAGIEPVDQEEQARAERQFMDEFGDIVEDENEQAAAGMTALLGSPMATIGEETPSFSSGKSSHQECASKPTPAQRAGNRANIDPLLSSSVEDSPPRTARFAVEAHRPSQSLSVNTKKDQLNRPRRSFVGLQICTSPTNLTPTVPFERSRSNSLSFSQGQAPQQASEGLGLATSPLSVTSGAAPVPLYERGPGSPLFPSSFSSLSLEPNLGRKASVVNRGVAVPIKEELKGWKQAQQAHAGHGGLGRKPSQAGLSESAITFVSESDWSNSAT</sequence>
<feature type="region of interest" description="Disordered" evidence="1">
    <location>
        <begin position="181"/>
        <end position="211"/>
    </location>
</feature>
<evidence type="ECO:0000256" key="1">
    <source>
        <dbReference type="SAM" id="MobiDB-lite"/>
    </source>
</evidence>
<dbReference type="AlphaFoldDB" id="A0A854Q5C3"/>
<feature type="region of interest" description="Disordered" evidence="1">
    <location>
        <begin position="1"/>
        <end position="118"/>
    </location>
</feature>
<comment type="caution">
    <text evidence="2">The sequence shown here is derived from an EMBL/GenBank/DDBJ whole genome shotgun (WGS) entry which is preliminary data.</text>
</comment>
<accession>A0A854Q5C3</accession>
<proteinExistence type="predicted"/>
<protein>
    <submittedName>
        <fullName evidence="2">Uncharacterized protein</fullName>
    </submittedName>
</protein>
<feature type="region of interest" description="Disordered" evidence="1">
    <location>
        <begin position="298"/>
        <end position="323"/>
    </location>
</feature>
<organism evidence="2 3">
    <name type="scientific">Cryptococcus neoformans Tu259-1</name>
    <dbReference type="NCBI Taxonomy" id="1230072"/>
    <lineage>
        <taxon>Eukaryota</taxon>
        <taxon>Fungi</taxon>
        <taxon>Dikarya</taxon>
        <taxon>Basidiomycota</taxon>
        <taxon>Agaricomycotina</taxon>
        <taxon>Tremellomycetes</taxon>
        <taxon>Tremellales</taxon>
        <taxon>Cryptococcaceae</taxon>
        <taxon>Cryptococcus</taxon>
        <taxon>Cryptococcus neoformans species complex</taxon>
    </lineage>
</organism>
<feature type="region of interest" description="Disordered" evidence="1">
    <location>
        <begin position="672"/>
        <end position="700"/>
    </location>
</feature>
<feature type="compositionally biased region" description="Polar residues" evidence="1">
    <location>
        <begin position="358"/>
        <end position="367"/>
    </location>
</feature>
<evidence type="ECO:0000313" key="3">
    <source>
        <dbReference type="Proteomes" id="UP000199727"/>
    </source>
</evidence>
<gene>
    <name evidence="2" type="ORF">C361_06027</name>
</gene>
<feature type="region of interest" description="Disordered" evidence="1">
    <location>
        <begin position="130"/>
        <end position="169"/>
    </location>
</feature>
<feature type="compositionally biased region" description="Low complexity" evidence="1">
    <location>
        <begin position="192"/>
        <end position="208"/>
    </location>
</feature>
<feature type="region of interest" description="Disordered" evidence="1">
    <location>
        <begin position="351"/>
        <end position="384"/>
    </location>
</feature>
<feature type="compositionally biased region" description="Polar residues" evidence="1">
    <location>
        <begin position="300"/>
        <end position="312"/>
    </location>
</feature>
<feature type="compositionally biased region" description="Polar residues" evidence="1">
    <location>
        <begin position="587"/>
        <end position="598"/>
    </location>
</feature>
<feature type="region of interest" description="Disordered" evidence="1">
    <location>
        <begin position="765"/>
        <end position="784"/>
    </location>
</feature>
<feature type="compositionally biased region" description="Low complexity" evidence="1">
    <location>
        <begin position="149"/>
        <end position="164"/>
    </location>
</feature>
<feature type="compositionally biased region" description="Low complexity" evidence="1">
    <location>
        <begin position="57"/>
        <end position="68"/>
    </location>
</feature>
<feature type="compositionally biased region" description="Polar residues" evidence="1">
    <location>
        <begin position="87"/>
        <end position="109"/>
    </location>
</feature>
<feature type="compositionally biased region" description="Basic and acidic residues" evidence="1">
    <location>
        <begin position="11"/>
        <end position="24"/>
    </location>
</feature>
<feature type="region of interest" description="Disordered" evidence="1">
    <location>
        <begin position="246"/>
        <end position="265"/>
    </location>
</feature>
<evidence type="ECO:0000313" key="2">
    <source>
        <dbReference type="EMBL" id="OXG13881.1"/>
    </source>
</evidence>
<feature type="compositionally biased region" description="Polar residues" evidence="1">
    <location>
        <begin position="25"/>
        <end position="35"/>
    </location>
</feature>
<reference evidence="2 3" key="1">
    <citation type="submission" date="2017-06" db="EMBL/GenBank/DDBJ databases">
        <title>Global population genomics of the pathogenic fungus Cryptococcus neoformans var. grubii.</title>
        <authorList>
            <person name="Cuomo C."/>
            <person name="Litvintseva A."/>
            <person name="Chen Y."/>
            <person name="Young S."/>
            <person name="Zeng Q."/>
            <person name="Chapman S."/>
            <person name="Gujja S."/>
            <person name="Saif S."/>
            <person name="Birren B."/>
        </authorList>
    </citation>
    <scope>NUCLEOTIDE SEQUENCE [LARGE SCALE GENOMIC DNA]</scope>
    <source>
        <strain evidence="2 3">Tu259-1</strain>
    </source>
</reference>